<dbReference type="RefSeq" id="WP_241638337.1">
    <property type="nucleotide sequence ID" value="NZ_CP138328.1"/>
</dbReference>
<proteinExistence type="predicted"/>
<sequence>MFLNLLKQDEQKRLFMQLASVMALSDGVVAYASEQSETISERTVVASSLFSLSGLFSSKPSNSEILEQMTTRYNADIWKSLKCQIGEPETYMLELFAAEMGLLSNSLSSLSDWQERYFIRDFEKYLTDAFTHIYQDPDAKKKIMLSLAESDVDLAAIDQKTIESESLKISELRSVIFSCISNEFIKNSGLVLTSSEKKSIIFELIGIAYSDNELSEVELMIVKSIAACFEIDEETLHEITELVVELNRVSSEALDLIKE</sequence>
<dbReference type="SUPFAM" id="SSF158682">
    <property type="entry name" value="TerB-like"/>
    <property type="match status" value="1"/>
</dbReference>
<dbReference type="Gene3D" id="1.10.3680.10">
    <property type="entry name" value="TerB-like"/>
    <property type="match status" value="1"/>
</dbReference>
<dbReference type="EMBL" id="JABCLD010002028">
    <property type="protein sequence ID" value="NMU28598.1"/>
    <property type="molecule type" value="Genomic_DNA"/>
</dbReference>
<accession>A0A7Y0S938</accession>
<reference evidence="1 2" key="1">
    <citation type="submission" date="2020-04" db="EMBL/GenBank/DDBJ databases">
        <title>Whole-genome sequencing of Vibrio spp. from China reveals different genetic environments of blaCTX-M-14 among diverse lineages.</title>
        <authorList>
            <person name="Zheng Z."/>
            <person name="Ye L."/>
            <person name="Chen S."/>
        </authorList>
    </citation>
    <scope>NUCLEOTIDE SEQUENCE [LARGE SCALE GENOMIC DNA]</scope>
    <source>
        <strain evidence="1 2">Vb0574</strain>
    </source>
</reference>
<comment type="caution">
    <text evidence="1">The sequence shown here is derived from an EMBL/GenBank/DDBJ whole genome shotgun (WGS) entry which is preliminary data.</text>
</comment>
<gene>
    <name evidence="1" type="ORF">HKB21_23600</name>
</gene>
<dbReference type="InterPro" id="IPR029024">
    <property type="entry name" value="TerB-like"/>
</dbReference>
<protein>
    <recommendedName>
        <fullName evidence="3">Co-chaperone DjlA N-terminal domain-containing protein</fullName>
    </recommendedName>
</protein>
<name>A0A7Y0S938_VIBPH</name>
<evidence type="ECO:0000313" key="2">
    <source>
        <dbReference type="Proteomes" id="UP000555836"/>
    </source>
</evidence>
<dbReference type="AlphaFoldDB" id="A0A7Y0S938"/>
<organism evidence="1 2">
    <name type="scientific">Vibrio parahaemolyticus</name>
    <dbReference type="NCBI Taxonomy" id="670"/>
    <lineage>
        <taxon>Bacteria</taxon>
        <taxon>Pseudomonadati</taxon>
        <taxon>Pseudomonadota</taxon>
        <taxon>Gammaproteobacteria</taxon>
        <taxon>Vibrionales</taxon>
        <taxon>Vibrionaceae</taxon>
        <taxon>Vibrio</taxon>
    </lineage>
</organism>
<dbReference type="Proteomes" id="UP000555836">
    <property type="component" value="Unassembled WGS sequence"/>
</dbReference>
<evidence type="ECO:0008006" key="3">
    <source>
        <dbReference type="Google" id="ProtNLM"/>
    </source>
</evidence>
<evidence type="ECO:0000313" key="1">
    <source>
        <dbReference type="EMBL" id="NMU28598.1"/>
    </source>
</evidence>